<dbReference type="RefSeq" id="WP_154540545.1">
    <property type="nucleotide sequence ID" value="NZ_JAXDSU010000010.1"/>
</dbReference>
<keyword evidence="2" id="KW-0808">Transferase</keyword>
<dbReference type="InterPro" id="IPR001455">
    <property type="entry name" value="TusA-like"/>
</dbReference>
<dbReference type="GO" id="GO:0016740">
    <property type="term" value="F:transferase activity"/>
    <property type="evidence" value="ECO:0007669"/>
    <property type="project" value="UniProtKB-KW"/>
</dbReference>
<dbReference type="Gene3D" id="3.30.110.40">
    <property type="entry name" value="TusA-like domain"/>
    <property type="match status" value="1"/>
</dbReference>
<dbReference type="NCBIfam" id="TIGR03527">
    <property type="entry name" value="selenium_YedF"/>
    <property type="match status" value="1"/>
</dbReference>
<reference evidence="2 3" key="1">
    <citation type="submission" date="2019-08" db="EMBL/GenBank/DDBJ databases">
        <title>In-depth cultivation of the pig gut microbiome towards novel bacterial diversity and tailored functional studies.</title>
        <authorList>
            <person name="Wylensek D."/>
            <person name="Hitch T.C.A."/>
            <person name="Clavel T."/>
        </authorList>
    </citation>
    <scope>NUCLEOTIDE SEQUENCE [LARGE SCALE GENOMIC DNA]</scope>
    <source>
        <strain evidence="2 3">WCA-380-WT-2B</strain>
    </source>
</reference>
<dbReference type="InterPro" id="IPR036868">
    <property type="entry name" value="TusA-like_sf"/>
</dbReference>
<dbReference type="InterPro" id="IPR003787">
    <property type="entry name" value="Sulphur_relay_DsrE/F-like"/>
</dbReference>
<dbReference type="EMBL" id="VULQ01000006">
    <property type="protein sequence ID" value="MSS77919.1"/>
    <property type="molecule type" value="Genomic_DNA"/>
</dbReference>
<comment type="caution">
    <text evidence="2">The sequence shown here is derived from an EMBL/GenBank/DDBJ whole genome shotgun (WGS) entry which is preliminary data.</text>
</comment>
<dbReference type="AlphaFoldDB" id="A0A6N7VW59"/>
<evidence type="ECO:0000313" key="3">
    <source>
        <dbReference type="Proteomes" id="UP000441925"/>
    </source>
</evidence>
<gene>
    <name evidence="2" type="primary">yedF</name>
    <name evidence="2" type="ORF">FYJ26_05735</name>
</gene>
<dbReference type="SUPFAM" id="SSF75169">
    <property type="entry name" value="DsrEFH-like"/>
    <property type="match status" value="1"/>
</dbReference>
<evidence type="ECO:0000259" key="1">
    <source>
        <dbReference type="Pfam" id="PF01206"/>
    </source>
</evidence>
<sequence>MKEIDARGIECPMPVIMAKRVIKSGEESFKVLVNEDIAVENLKKLARQTGFEAELKELENEDVELTFNKLDEFKDEKLSKDSLSSSYVVVFDSDRIGDGDEEFSKSLLESFLVSLTEEDVLPDYVICYNKGVFLSTQRENTIEDFKKLEENGVEIISCGLCLDHYGLKEDLKVGRISNMYEICSLMRTHHTVRP</sequence>
<dbReference type="InterPro" id="IPR019870">
    <property type="entry name" value="Se_metab_YedF"/>
</dbReference>
<dbReference type="InterPro" id="IPR027396">
    <property type="entry name" value="DsrEFH-like"/>
</dbReference>
<feature type="domain" description="UPF0033" evidence="1">
    <location>
        <begin position="2"/>
        <end position="67"/>
    </location>
</feature>
<dbReference type="Proteomes" id="UP000441925">
    <property type="component" value="Unassembled WGS sequence"/>
</dbReference>
<evidence type="ECO:0000313" key="2">
    <source>
        <dbReference type="EMBL" id="MSS77919.1"/>
    </source>
</evidence>
<dbReference type="Pfam" id="PF01206">
    <property type="entry name" value="TusA"/>
    <property type="match status" value="1"/>
</dbReference>
<proteinExistence type="predicted"/>
<dbReference type="Pfam" id="PF02635">
    <property type="entry name" value="DsrE"/>
    <property type="match status" value="1"/>
</dbReference>
<organism evidence="2 3">
    <name type="scientific">Anaerococcus porci</name>
    <dbReference type="NCBI Taxonomy" id="2652269"/>
    <lineage>
        <taxon>Bacteria</taxon>
        <taxon>Bacillati</taxon>
        <taxon>Bacillota</taxon>
        <taxon>Tissierellia</taxon>
        <taxon>Tissierellales</taxon>
        <taxon>Peptoniphilaceae</taxon>
        <taxon>Anaerococcus</taxon>
    </lineage>
</organism>
<protein>
    <submittedName>
        <fullName evidence="2">Sulfurtransferase-like selenium metabolism protein YedF</fullName>
    </submittedName>
</protein>
<accession>A0A6N7VW59</accession>
<name>A0A6N7VW59_9FIRM</name>
<keyword evidence="3" id="KW-1185">Reference proteome</keyword>
<dbReference type="SUPFAM" id="SSF64307">
    <property type="entry name" value="SirA-like"/>
    <property type="match status" value="1"/>
</dbReference>